<dbReference type="KEGG" id="mmaz:MmTuc01_2800"/>
<dbReference type="PANTHER" id="PTHR42998:SF1">
    <property type="entry name" value="TYPE I RESTRICTION ENZYME HINDI METHYLASE SUBUNIT"/>
    <property type="match status" value="1"/>
</dbReference>
<dbReference type="PANTHER" id="PTHR42998">
    <property type="entry name" value="TYPE I RESTRICTION ENZYME HINDVIIP M PROTEIN-RELATED"/>
    <property type="match status" value="1"/>
</dbReference>
<dbReference type="InterPro" id="IPR052916">
    <property type="entry name" value="Type-I_RE_MTase_Subunit"/>
</dbReference>
<protein>
    <submittedName>
        <fullName evidence="3">Type I restriction-modification system specificity subunit</fullName>
    </submittedName>
</protein>
<organism evidence="3 4">
    <name type="scientific">Methanosarcina mazei Tuc01</name>
    <dbReference type="NCBI Taxonomy" id="1236903"/>
    <lineage>
        <taxon>Archaea</taxon>
        <taxon>Methanobacteriati</taxon>
        <taxon>Methanobacteriota</taxon>
        <taxon>Stenosarchaea group</taxon>
        <taxon>Methanomicrobia</taxon>
        <taxon>Methanosarcinales</taxon>
        <taxon>Methanosarcinaceae</taxon>
        <taxon>Methanosarcina</taxon>
    </lineage>
</organism>
<dbReference type="REBASE" id="60745">
    <property type="entry name" value="M.Mma1ORF2800P"/>
</dbReference>
<evidence type="ECO:0000259" key="2">
    <source>
        <dbReference type="Pfam" id="PF02384"/>
    </source>
</evidence>
<dbReference type="SUPFAM" id="SSF53335">
    <property type="entry name" value="S-adenosyl-L-methionine-dependent methyltransferases"/>
    <property type="match status" value="1"/>
</dbReference>
<dbReference type="EMBL" id="CP004144">
    <property type="protein sequence ID" value="AGF98084.1"/>
    <property type="molecule type" value="Genomic_DNA"/>
</dbReference>
<dbReference type="AlphaFoldDB" id="M1QM29"/>
<name>M1QM29_METMZ</name>
<proteinExistence type="predicted"/>
<dbReference type="GO" id="GO:0003677">
    <property type="term" value="F:DNA binding"/>
    <property type="evidence" value="ECO:0007669"/>
    <property type="project" value="InterPro"/>
</dbReference>
<gene>
    <name evidence="3" type="ORF">MmTuc01_2800</name>
</gene>
<feature type="region of interest" description="Disordered" evidence="1">
    <location>
        <begin position="96"/>
        <end position="120"/>
    </location>
</feature>
<reference evidence="3 4" key="1">
    <citation type="journal article" date="2013" name="Genome Announc.">
        <title>Complete Genome of a Methanosarcina mazei Strain Isolated from Sediment Samples from an Amazonian Flooded Area.</title>
        <authorList>
            <person name="Assis das Gracas D."/>
            <person name="Thiago Juca Ramos R."/>
            <person name="Vieira Araujo A.C."/>
            <person name="Zahlouth R."/>
            <person name="Ribeiro Carneiro A."/>
            <person name="Souza Lopes T."/>
            <person name="Azevedo Barauna R."/>
            <person name="Azevedo V."/>
            <person name="Cruz Schneider M.P."/>
            <person name="Pellizari V.H."/>
            <person name="Silva A."/>
        </authorList>
    </citation>
    <scope>NUCLEOTIDE SEQUENCE [LARGE SCALE GENOMIC DNA]</scope>
    <source>
        <strain evidence="3 4">Tuc01</strain>
    </source>
</reference>
<feature type="domain" description="DNA methylase adenine-specific" evidence="2">
    <location>
        <begin position="33"/>
        <end position="93"/>
    </location>
</feature>
<evidence type="ECO:0000313" key="4">
    <source>
        <dbReference type="Proteomes" id="UP000011718"/>
    </source>
</evidence>
<sequence>MKSSSPSEISVYGQEKVADTVRLCKGDKRLPLGTPSTDNANYLWIQHFWSALNEKGRAGFVMANSASDARGTEAEIRKQLIESNAVDIMVSPPLRSLVPGQKQSQHRQKRSLESSGATAKKKEVNLMRMSRVCVRLQLLMRSESRDIL</sequence>
<dbReference type="GO" id="GO:0008170">
    <property type="term" value="F:N-methyltransferase activity"/>
    <property type="evidence" value="ECO:0007669"/>
    <property type="project" value="InterPro"/>
</dbReference>
<dbReference type="InterPro" id="IPR003356">
    <property type="entry name" value="DNA_methylase_A-5"/>
</dbReference>
<evidence type="ECO:0000313" key="3">
    <source>
        <dbReference type="EMBL" id="AGF98084.1"/>
    </source>
</evidence>
<dbReference type="BioCyc" id="MMAZ1236903:G139K-2669-MONOMER"/>
<dbReference type="InterPro" id="IPR029063">
    <property type="entry name" value="SAM-dependent_MTases_sf"/>
</dbReference>
<dbReference type="Proteomes" id="UP000011718">
    <property type="component" value="Chromosome"/>
</dbReference>
<accession>M1QM29</accession>
<dbReference type="Pfam" id="PF02384">
    <property type="entry name" value="N6_Mtase"/>
    <property type="match status" value="1"/>
</dbReference>
<dbReference type="HOGENOM" id="CLU_1754721_0_0_2"/>
<evidence type="ECO:0000256" key="1">
    <source>
        <dbReference type="SAM" id="MobiDB-lite"/>
    </source>
</evidence>
<dbReference type="Gene3D" id="3.40.50.150">
    <property type="entry name" value="Vaccinia Virus protein VP39"/>
    <property type="match status" value="1"/>
</dbReference>